<evidence type="ECO:0000313" key="4">
    <source>
        <dbReference type="EMBL" id="HIR12954.1"/>
    </source>
</evidence>
<reference evidence="4" key="2">
    <citation type="journal article" date="2021" name="PeerJ">
        <title>Extensive microbial diversity within the chicken gut microbiome revealed by metagenomics and culture.</title>
        <authorList>
            <person name="Gilroy R."/>
            <person name="Ravi A."/>
            <person name="Getino M."/>
            <person name="Pursley I."/>
            <person name="Horton D.L."/>
            <person name="Alikhan N.F."/>
            <person name="Baker D."/>
            <person name="Gharbi K."/>
            <person name="Hall N."/>
            <person name="Watson M."/>
            <person name="Adriaenssens E.M."/>
            <person name="Foster-Nyarko E."/>
            <person name="Jarju S."/>
            <person name="Secka A."/>
            <person name="Antonio M."/>
            <person name="Oren A."/>
            <person name="Chaudhuri R.R."/>
            <person name="La Ragione R."/>
            <person name="Hildebrand F."/>
            <person name="Pallen M.J."/>
        </authorList>
    </citation>
    <scope>NUCLEOTIDE SEQUENCE</scope>
    <source>
        <strain evidence="4">ChiSjej4B22-8148</strain>
    </source>
</reference>
<feature type="transmembrane region" description="Helical" evidence="2">
    <location>
        <begin position="716"/>
        <end position="740"/>
    </location>
</feature>
<organism evidence="4 5">
    <name type="scientific">Candidatus Choladousia intestinavium</name>
    <dbReference type="NCBI Taxonomy" id="2840727"/>
    <lineage>
        <taxon>Bacteria</taxon>
        <taxon>Bacillati</taxon>
        <taxon>Bacillota</taxon>
        <taxon>Clostridia</taxon>
        <taxon>Lachnospirales</taxon>
        <taxon>Lachnospiraceae</taxon>
        <taxon>Lachnospiraceae incertae sedis</taxon>
        <taxon>Candidatus Choladousia</taxon>
    </lineage>
</organism>
<evidence type="ECO:0000256" key="2">
    <source>
        <dbReference type="SAM" id="Phobius"/>
    </source>
</evidence>
<dbReference type="InterPro" id="IPR011009">
    <property type="entry name" value="Kinase-like_dom_sf"/>
</dbReference>
<keyword evidence="1" id="KW-0175">Coiled coil</keyword>
<proteinExistence type="predicted"/>
<feature type="transmembrane region" description="Helical" evidence="2">
    <location>
        <begin position="839"/>
        <end position="859"/>
    </location>
</feature>
<dbReference type="SUPFAM" id="SSF56112">
    <property type="entry name" value="Protein kinase-like (PK-like)"/>
    <property type="match status" value="1"/>
</dbReference>
<dbReference type="Pfam" id="PF00069">
    <property type="entry name" value="Pkinase"/>
    <property type="match status" value="1"/>
</dbReference>
<dbReference type="Proteomes" id="UP000886757">
    <property type="component" value="Unassembled WGS sequence"/>
</dbReference>
<evidence type="ECO:0000256" key="1">
    <source>
        <dbReference type="SAM" id="Coils"/>
    </source>
</evidence>
<accession>A0A9D1ACM0</accession>
<evidence type="ECO:0000313" key="5">
    <source>
        <dbReference type="Proteomes" id="UP000886757"/>
    </source>
</evidence>
<name>A0A9D1ACM0_9FIRM</name>
<gene>
    <name evidence="4" type="ORF">IAB31_03410</name>
</gene>
<sequence length="907" mass="100480">MQMLKTGSIVQGKKQKYQIGQNLSGTVNSLSYLCRGEDGRTYRLKLYQKEAPMLGAARKRFLSLPPTPGLAFPEDAGGESGMEFDVYGNQGADLSSHNVGIQELARCVIPQVNYGLYQAHRAGILIRDIQPAHILFQPGTGRACLSCFDNLAVLSGGATATQAPAKGISLPYYPPEYQSMGWSVYSDYYAFGIALLVSLRGNSLFAGMTGQQLQEKARQWKLPGLDREFLSKTPYSVLSAEQKLLYLILGLTIPDPHKRWGYGEVRCWSAGGELPLIQTGEKVRYEMTSPFTVNGKKCWDYSQLGRELLKRGSSSEKEMNGLLKHLQGQNKKLAAKISQLLNQDGISDQGKVFRTGYTLAPGTGGFWWEGVCYQNTAQLIADAQKKGSSMLEQMLSQGCFSFLLELRGIKNSSQKQNLERFRQMEQWEREEKGKGAARFIMQMGTGKEKGFQAAGKFYASLEQLFSDYEKRGSQLKALSPQLLKSQIFQGWAWSKGYGEAAAAAAKEGTSKEKAFFALLALGEKLTSEKGKKLSRRLWLYWGADAPVSWLLQHMDWYEVEAGYDAGFARQKWSEACTLEELNRNSAIMNAAYQNFVRNTESNPISLQCGIPTDRDRPIRPKRAEAFFCCTWNQMEVSPDFLRQMGEPIQKEKIRQWTGEAAQETQKWLYSEKQSASGSQAALNASGMKKGEGGAVAAMAAWLLFSVYLFLLCLPHAGILLGMVLLLVSAAFPLFVLSWCYTRNMRRSQTAARQNLLNIHLSRLQKLEQEAKSFENQVSSTLLAGNGCPVLIKEPVTSFQMTLGAAGIENEMRGRGYKAAFILSSIAPVEMMILSETLHYPTFLSAAGYCGIASFLIVYGGGLSVGKAVKGFLFIAISAMILYAIFHSWMLAGAIAIVVVGFVVLQYF</sequence>
<dbReference type="InterPro" id="IPR000719">
    <property type="entry name" value="Prot_kinase_dom"/>
</dbReference>
<feature type="coiled-coil region" evidence="1">
    <location>
        <begin position="756"/>
        <end position="783"/>
    </location>
</feature>
<keyword evidence="2" id="KW-0472">Membrane</keyword>
<reference evidence="4" key="1">
    <citation type="submission" date="2020-10" db="EMBL/GenBank/DDBJ databases">
        <authorList>
            <person name="Gilroy R."/>
        </authorList>
    </citation>
    <scope>NUCLEOTIDE SEQUENCE</scope>
    <source>
        <strain evidence="4">ChiSjej4B22-8148</strain>
    </source>
</reference>
<feature type="domain" description="Protein kinase" evidence="3">
    <location>
        <begin position="1"/>
        <end position="277"/>
    </location>
</feature>
<dbReference type="PROSITE" id="PS50011">
    <property type="entry name" value="PROTEIN_KINASE_DOM"/>
    <property type="match status" value="1"/>
</dbReference>
<dbReference type="Gene3D" id="1.10.510.10">
    <property type="entry name" value="Transferase(Phosphotransferase) domain 1"/>
    <property type="match status" value="1"/>
</dbReference>
<dbReference type="GO" id="GO:0005524">
    <property type="term" value="F:ATP binding"/>
    <property type="evidence" value="ECO:0007669"/>
    <property type="project" value="InterPro"/>
</dbReference>
<feature type="transmembrane region" description="Helical" evidence="2">
    <location>
        <begin position="871"/>
        <end position="904"/>
    </location>
</feature>
<dbReference type="AlphaFoldDB" id="A0A9D1ACM0"/>
<dbReference type="GO" id="GO:0004672">
    <property type="term" value="F:protein kinase activity"/>
    <property type="evidence" value="ECO:0007669"/>
    <property type="project" value="InterPro"/>
</dbReference>
<evidence type="ECO:0000259" key="3">
    <source>
        <dbReference type="PROSITE" id="PS50011"/>
    </source>
</evidence>
<protein>
    <recommendedName>
        <fullName evidence="3">Protein kinase domain-containing protein</fullName>
    </recommendedName>
</protein>
<comment type="caution">
    <text evidence="4">The sequence shown here is derived from an EMBL/GenBank/DDBJ whole genome shotgun (WGS) entry which is preliminary data.</text>
</comment>
<dbReference type="SMART" id="SM00220">
    <property type="entry name" value="S_TKc"/>
    <property type="match status" value="1"/>
</dbReference>
<keyword evidence="2" id="KW-1133">Transmembrane helix</keyword>
<dbReference type="EMBL" id="DVGK01000042">
    <property type="protein sequence ID" value="HIR12954.1"/>
    <property type="molecule type" value="Genomic_DNA"/>
</dbReference>
<keyword evidence="2" id="KW-0812">Transmembrane</keyword>